<proteinExistence type="predicted"/>
<accession>A0ABT9Q998</accession>
<gene>
    <name evidence="1" type="ORF">J2853_002524</name>
</gene>
<evidence type="ECO:0000313" key="1">
    <source>
        <dbReference type="EMBL" id="MDP9843313.1"/>
    </source>
</evidence>
<evidence type="ECO:0000313" key="2">
    <source>
        <dbReference type="Proteomes" id="UP001225356"/>
    </source>
</evidence>
<organism evidence="1 2">
    <name type="scientific">Streptosporangium lutulentum</name>
    <dbReference type="NCBI Taxonomy" id="1461250"/>
    <lineage>
        <taxon>Bacteria</taxon>
        <taxon>Bacillati</taxon>
        <taxon>Actinomycetota</taxon>
        <taxon>Actinomycetes</taxon>
        <taxon>Streptosporangiales</taxon>
        <taxon>Streptosporangiaceae</taxon>
        <taxon>Streptosporangium</taxon>
    </lineage>
</organism>
<reference evidence="1 2" key="1">
    <citation type="submission" date="2023-07" db="EMBL/GenBank/DDBJ databases">
        <title>Sequencing the genomes of 1000 actinobacteria strains.</title>
        <authorList>
            <person name="Klenk H.-P."/>
        </authorList>
    </citation>
    <scope>NUCLEOTIDE SEQUENCE [LARGE SCALE GENOMIC DNA]</scope>
    <source>
        <strain evidence="1 2">DSM 46740</strain>
    </source>
</reference>
<dbReference type="RefSeq" id="WP_307557447.1">
    <property type="nucleotide sequence ID" value="NZ_JAUSQU010000001.1"/>
</dbReference>
<keyword evidence="2" id="KW-1185">Reference proteome</keyword>
<protein>
    <submittedName>
        <fullName evidence="1">Uncharacterized protein</fullName>
    </submittedName>
</protein>
<comment type="caution">
    <text evidence="1">The sequence shown here is derived from an EMBL/GenBank/DDBJ whole genome shotgun (WGS) entry which is preliminary data.</text>
</comment>
<sequence>MAVHPIYAQYTPLVAEEIAYVRNENEVVLAIGSYRIPSSANDLTQLGEVAELIRKIRDEADRGHRDLLARIAFLKQQEQHRALAHATQQGATAAGAMFRRPCSCGASDDQRLVHRLDGPCHPVSPEVQPCSTCNGTGCPDCSSTGLAVLNTQQSAPAQIHQFPQAPTAPVSLPTPAN</sequence>
<dbReference type="Proteomes" id="UP001225356">
    <property type="component" value="Unassembled WGS sequence"/>
</dbReference>
<name>A0ABT9Q998_9ACTN</name>
<dbReference type="EMBL" id="JAUSQU010000001">
    <property type="protein sequence ID" value="MDP9843313.1"/>
    <property type="molecule type" value="Genomic_DNA"/>
</dbReference>